<dbReference type="InterPro" id="IPR003777">
    <property type="entry name" value="XdhC_CoxI"/>
</dbReference>
<dbReference type="InterPro" id="IPR027051">
    <property type="entry name" value="XdhC_Rossmann_dom"/>
</dbReference>
<dbReference type="PANTHER" id="PTHR30388">
    <property type="entry name" value="ALDEHYDE OXIDOREDUCTASE MOLYBDENUM COFACTOR ASSEMBLY PROTEIN"/>
    <property type="match status" value="1"/>
</dbReference>
<dbReference type="Proteomes" id="UP000306791">
    <property type="component" value="Unassembled WGS sequence"/>
</dbReference>
<proteinExistence type="predicted"/>
<evidence type="ECO:0000259" key="2">
    <source>
        <dbReference type="Pfam" id="PF02625"/>
    </source>
</evidence>
<dbReference type="InterPro" id="IPR014308">
    <property type="entry name" value="Xanthine_DH_XdhC"/>
</dbReference>
<feature type="domain" description="XdhC- CoxI" evidence="2">
    <location>
        <begin position="58"/>
        <end position="124"/>
    </location>
</feature>
<feature type="compositionally biased region" description="Basic residues" evidence="1">
    <location>
        <begin position="1"/>
        <end position="11"/>
    </location>
</feature>
<feature type="domain" description="XdhC Rossmann" evidence="3">
    <location>
        <begin position="152"/>
        <end position="299"/>
    </location>
</feature>
<dbReference type="Pfam" id="PF13478">
    <property type="entry name" value="XdhC_C"/>
    <property type="match status" value="1"/>
</dbReference>
<evidence type="ECO:0000256" key="1">
    <source>
        <dbReference type="SAM" id="MobiDB-lite"/>
    </source>
</evidence>
<dbReference type="Gene3D" id="3.40.50.720">
    <property type="entry name" value="NAD(P)-binding Rossmann-like Domain"/>
    <property type="match status" value="1"/>
</dbReference>
<accession>A0ABY2UGX1</accession>
<dbReference type="PANTHER" id="PTHR30388:SF6">
    <property type="entry name" value="XANTHINE DEHYDROGENASE SUBUNIT A-RELATED"/>
    <property type="match status" value="1"/>
</dbReference>
<dbReference type="EMBL" id="VANI01000011">
    <property type="protein sequence ID" value="TLM77012.1"/>
    <property type="molecule type" value="Genomic_DNA"/>
</dbReference>
<keyword evidence="5" id="KW-1185">Reference proteome</keyword>
<protein>
    <submittedName>
        <fullName evidence="4">Xanthine dehydrogenase accessory protein XdhC</fullName>
    </submittedName>
</protein>
<name>A0ABY2UGX1_9GAMM</name>
<dbReference type="Pfam" id="PF02625">
    <property type="entry name" value="XdhC_CoxI"/>
    <property type="match status" value="1"/>
</dbReference>
<evidence type="ECO:0000313" key="4">
    <source>
        <dbReference type="EMBL" id="TLM77012.1"/>
    </source>
</evidence>
<comment type="caution">
    <text evidence="4">The sequence shown here is derived from an EMBL/GenBank/DDBJ whole genome shotgun (WGS) entry which is preliminary data.</text>
</comment>
<evidence type="ECO:0000259" key="3">
    <source>
        <dbReference type="Pfam" id="PF13478"/>
    </source>
</evidence>
<evidence type="ECO:0000313" key="5">
    <source>
        <dbReference type="Proteomes" id="UP000306791"/>
    </source>
</evidence>
<sequence>MRPARRLRQSRRLPLQPSPGCTRHTGTSLLLRPCGEEFRGGTIVISKIPWFEAAADRRRRGHPWVLATVLSTRGSAPRNSGTKMVIDARHSFDTLGGGQLEFQVIARARELIREGRERQRLEHFPLSSRAGQCCGGSVTVLLECFAGSELQLHIFGAGHVTRALLPLLAPLQWQLHCVDNRAELVNDALLDNDLDGRVQTHFLENPVEYVSQMPAAAFALILTQDHALDYRLLSALLDRGDCAYIGMIGSRTKAQRFRHRLASESFSPEQIDGFHSPVGLPHVPGKKPAEVAISIAAQLLAEKHRLSAGTKNKSTGIDWKTLRNSLNSTPEACVEHVGIPERERQ</sequence>
<gene>
    <name evidence="4" type="primary">xdhC</name>
    <name evidence="4" type="ORF">FDY93_11680</name>
</gene>
<dbReference type="InterPro" id="IPR052698">
    <property type="entry name" value="MoCofactor_Util/Proc"/>
</dbReference>
<organism evidence="4 5">
    <name type="scientific">Microbulbifer harenosus</name>
    <dbReference type="NCBI Taxonomy" id="2576840"/>
    <lineage>
        <taxon>Bacteria</taxon>
        <taxon>Pseudomonadati</taxon>
        <taxon>Pseudomonadota</taxon>
        <taxon>Gammaproteobacteria</taxon>
        <taxon>Cellvibrionales</taxon>
        <taxon>Microbulbiferaceae</taxon>
        <taxon>Microbulbifer</taxon>
    </lineage>
</organism>
<feature type="region of interest" description="Disordered" evidence="1">
    <location>
        <begin position="1"/>
        <end position="21"/>
    </location>
</feature>
<reference evidence="4 5" key="1">
    <citation type="submission" date="2019-05" db="EMBL/GenBank/DDBJ databases">
        <title>Microbulbifer harenosus sp. nov., an alginate-degrading bacterium isolated from coastal sand.</title>
        <authorList>
            <person name="Huang H."/>
            <person name="Mo K."/>
            <person name="Bao S."/>
        </authorList>
    </citation>
    <scope>NUCLEOTIDE SEQUENCE [LARGE SCALE GENOMIC DNA]</scope>
    <source>
        <strain evidence="4 5">HB161719</strain>
    </source>
</reference>
<dbReference type="NCBIfam" id="TIGR02964">
    <property type="entry name" value="xanthine_xdhC"/>
    <property type="match status" value="1"/>
</dbReference>